<evidence type="ECO:0000256" key="1">
    <source>
        <dbReference type="SAM" id="SignalP"/>
    </source>
</evidence>
<evidence type="ECO:0000313" key="2">
    <source>
        <dbReference type="EMBL" id="KAH7031871.1"/>
    </source>
</evidence>
<feature type="chain" id="PRO_5045318769" evidence="1">
    <location>
        <begin position="24"/>
        <end position="150"/>
    </location>
</feature>
<reference evidence="2 3" key="1">
    <citation type="journal article" date="2021" name="Nat. Commun.">
        <title>Genetic determinants of endophytism in the Arabidopsis root mycobiome.</title>
        <authorList>
            <person name="Mesny F."/>
            <person name="Miyauchi S."/>
            <person name="Thiergart T."/>
            <person name="Pickel B."/>
            <person name="Atanasova L."/>
            <person name="Karlsson M."/>
            <person name="Huettel B."/>
            <person name="Barry K.W."/>
            <person name="Haridas S."/>
            <person name="Chen C."/>
            <person name="Bauer D."/>
            <person name="Andreopoulos W."/>
            <person name="Pangilinan J."/>
            <person name="LaButti K."/>
            <person name="Riley R."/>
            <person name="Lipzen A."/>
            <person name="Clum A."/>
            <person name="Drula E."/>
            <person name="Henrissat B."/>
            <person name="Kohler A."/>
            <person name="Grigoriev I.V."/>
            <person name="Martin F.M."/>
            <person name="Hacquard S."/>
        </authorList>
    </citation>
    <scope>NUCLEOTIDE SEQUENCE [LARGE SCALE GENOMIC DNA]</scope>
    <source>
        <strain evidence="2 3">MPI-SDFR-AT-0080</strain>
    </source>
</reference>
<feature type="signal peptide" evidence="1">
    <location>
        <begin position="1"/>
        <end position="23"/>
    </location>
</feature>
<accession>A0ABQ8FWI1</accession>
<organism evidence="2 3">
    <name type="scientific">Macrophomina phaseolina</name>
    <dbReference type="NCBI Taxonomy" id="35725"/>
    <lineage>
        <taxon>Eukaryota</taxon>
        <taxon>Fungi</taxon>
        <taxon>Dikarya</taxon>
        <taxon>Ascomycota</taxon>
        <taxon>Pezizomycotina</taxon>
        <taxon>Dothideomycetes</taxon>
        <taxon>Dothideomycetes incertae sedis</taxon>
        <taxon>Botryosphaeriales</taxon>
        <taxon>Botryosphaeriaceae</taxon>
        <taxon>Macrophomina</taxon>
    </lineage>
</organism>
<keyword evidence="1" id="KW-0732">Signal</keyword>
<keyword evidence="3" id="KW-1185">Reference proteome</keyword>
<evidence type="ECO:0000313" key="3">
    <source>
        <dbReference type="Proteomes" id="UP000774617"/>
    </source>
</evidence>
<comment type="caution">
    <text evidence="2">The sequence shown here is derived from an EMBL/GenBank/DDBJ whole genome shotgun (WGS) entry which is preliminary data.</text>
</comment>
<proteinExistence type="predicted"/>
<name>A0ABQ8FWI1_9PEZI</name>
<dbReference type="Proteomes" id="UP000774617">
    <property type="component" value="Unassembled WGS sequence"/>
</dbReference>
<dbReference type="EMBL" id="JAGTJR010000043">
    <property type="protein sequence ID" value="KAH7031871.1"/>
    <property type="molecule type" value="Genomic_DNA"/>
</dbReference>
<protein>
    <submittedName>
        <fullName evidence="2">Uncharacterized protein</fullName>
    </submittedName>
</protein>
<sequence>MISTRLLTAFLLFFLTPFSLVGALPYENQGGSLLPRQGQCFSSGSPAVQPSYQLNIVVSPGQHYFQHPDIGVTVQVNQAAAGGEWTATVQATENAVRRRIIFVEFPSEARNPAGGEVDIIGLSRHSLICQQELSAPTAGSLALGIAFLNI</sequence>
<gene>
    <name evidence="2" type="ORF">B0J12DRAFT_732294</name>
</gene>